<keyword evidence="9" id="KW-1185">Reference proteome</keyword>
<feature type="transmembrane region" description="Helical" evidence="5">
    <location>
        <begin position="675"/>
        <end position="696"/>
    </location>
</feature>
<dbReference type="STRING" id="1123501.Wenmar_02358"/>
<dbReference type="Gene3D" id="3.90.550.10">
    <property type="entry name" value="Spore Coat Polysaccharide Biosynthesis Protein SpsA, Chain A"/>
    <property type="match status" value="2"/>
</dbReference>
<dbReference type="OrthoDB" id="8416156at2"/>
<dbReference type="Proteomes" id="UP000035100">
    <property type="component" value="Unassembled WGS sequence"/>
</dbReference>
<dbReference type="SUPFAM" id="SSF53448">
    <property type="entry name" value="Nucleotide-diphospho-sugar transferases"/>
    <property type="match status" value="2"/>
</dbReference>
<name>A0A0D0QAE0_9RHOB</name>
<comment type="caution">
    <text evidence="8">The sequence shown here is derived from an EMBL/GenBank/DDBJ whole genome shotgun (WGS) entry which is preliminary data.</text>
</comment>
<feature type="transmembrane region" description="Helical" evidence="5">
    <location>
        <begin position="702"/>
        <end position="724"/>
    </location>
</feature>
<dbReference type="InterPro" id="IPR029044">
    <property type="entry name" value="Nucleotide-diphossugar_trans"/>
</dbReference>
<dbReference type="PATRIC" id="fig|1123501.6.peg.2468"/>
<dbReference type="PANTHER" id="PTHR43179">
    <property type="entry name" value="RHAMNOSYLTRANSFERASE WBBL"/>
    <property type="match status" value="1"/>
</dbReference>
<sequence>MPCILYLVHNLDDPAVWRRVEMLEAGGAEVRIAGFRRGSGSLPRPAIELGRTANARMAQRVAVVLRNRLAMNPTLLTGPRPDVIMARNLEVLALAAPLRKRLAGRRPLPLVYEVLDIHGMMIGEGVRARMMRRVERRLCREVDRLIVSSPAFVENYFLTYGQCDAPVSLVENKVWAANPDALIPGPRDTSLTRPIRIGWFGVLRCRFSLHCLDAVTRAMPEQVTVSLRGRPALDEIPDFHSIIDANPQLEFGGPYAYPADLPDIYGDVDLAWLVDRYEAGANSEWLLPNRLYESGLTGVPPIGLNGTEIGHRIERDDIGLVLASATSEATVKILRNVTAETLQALQRRHQAIPRDAWVASEAECRELVRVLTGHSAATGPRPKPQTAEVGQDAQPSDRDNRGRAATIAGNLTTAPADAHGSGEPGTESVLVVVPTYNEVDHISGVIDEILPQIRRLGSGKGRLVIADGGSTDGTQAVVESRASAATETEVHLIHNSERLQGAGVNLAVARFGEGMKWLLRMDAHAGYPDDYLEKLLEDAEDTGADCVVVAMTAVGETALHRVIAVTQNSPIGNGGSAHRKAGKGAFVDHGHHALMRLEIFRSVGGYDKTFSHNEDAELDLRIGQAGHRIWLSGRTGLNYVPRRTLSALGRQYFNFGRGRARTLAKHRVRPRLRQLAMISLAPAVGFALAGLIVGAAGAEAAYLLAIPASLWLAACLVGGAVVAASCKDFSVLLAGPIAALMHFSWSIGYWQQTLAGPRPDTGSSASAPLRQIAPAAPGPVLVGICTFCRPEIIDTLESLETQILPEGVTISIVVADNETSPAAKSLVEEFAARSRHDVTYLHAPARNISIARNAILDTAMSRGIDRLAFLDDDERSPEQWISALLSRLAGGDCDVVVGPVRAVYEPDAPAWMRRRRIHDTDPELGPDGRPIAGHSCNVLMDLSSPPIRGLRFDLARGRTGGEDTAFFEMARRAGARLALSREAVLYERVPPERTRLGWLLKRRFRMGQTHGGLLKESADAVGLVRHFLVTLLKIAWCMGATAIFAFVEGRRKQAILRGGLHIGVLTALAGYGTVEIYGGDPKTSG</sequence>
<organism evidence="8 9">
    <name type="scientific">Wenxinia marina DSM 24838</name>
    <dbReference type="NCBI Taxonomy" id="1123501"/>
    <lineage>
        <taxon>Bacteria</taxon>
        <taxon>Pseudomonadati</taxon>
        <taxon>Pseudomonadota</taxon>
        <taxon>Alphaproteobacteria</taxon>
        <taxon>Rhodobacterales</taxon>
        <taxon>Roseobacteraceae</taxon>
        <taxon>Wenxinia</taxon>
    </lineage>
</organism>
<evidence type="ECO:0000313" key="8">
    <source>
        <dbReference type="EMBL" id="KIQ69287.1"/>
    </source>
</evidence>
<dbReference type="Gene3D" id="3.40.50.2000">
    <property type="entry name" value="Glycogen Phosphorylase B"/>
    <property type="match status" value="1"/>
</dbReference>
<evidence type="ECO:0000256" key="1">
    <source>
        <dbReference type="ARBA" id="ARBA00006739"/>
    </source>
</evidence>
<feature type="domain" description="Glycosyltransferase 2-like" evidence="6">
    <location>
        <begin position="431"/>
        <end position="603"/>
    </location>
</feature>
<gene>
    <name evidence="8" type="ORF">Wenmar_02358</name>
</gene>
<feature type="transmembrane region" description="Helical" evidence="5">
    <location>
        <begin position="1054"/>
        <end position="1074"/>
    </location>
</feature>
<accession>A0A0D0QAE0</accession>
<keyword evidence="2" id="KW-0328">Glycosyltransferase</keyword>
<proteinExistence type="inferred from homology"/>
<dbReference type="RefSeq" id="WP_086017000.1">
    <property type="nucleotide sequence ID" value="NZ_KB902292.1"/>
</dbReference>
<dbReference type="InterPro" id="IPR001173">
    <property type="entry name" value="Glyco_trans_2-like"/>
</dbReference>
<feature type="domain" description="Glycosyltransferase subfamily 4-like N-terminal" evidence="7">
    <location>
        <begin position="18"/>
        <end position="156"/>
    </location>
</feature>
<keyword evidence="3 8" id="KW-0808">Transferase</keyword>
<keyword evidence="5" id="KW-0472">Membrane</keyword>
<keyword evidence="5" id="KW-1133">Transmembrane helix</keyword>
<dbReference type="Pfam" id="PF13579">
    <property type="entry name" value="Glyco_trans_4_4"/>
    <property type="match status" value="1"/>
</dbReference>
<dbReference type="PANTHER" id="PTHR43179:SF12">
    <property type="entry name" value="GALACTOFURANOSYLTRANSFERASE GLFT2"/>
    <property type="match status" value="1"/>
</dbReference>
<evidence type="ECO:0000256" key="3">
    <source>
        <dbReference type="ARBA" id="ARBA00022679"/>
    </source>
</evidence>
<dbReference type="SUPFAM" id="SSF53756">
    <property type="entry name" value="UDP-Glycosyltransferase/glycogen phosphorylase"/>
    <property type="match status" value="1"/>
</dbReference>
<protein>
    <submittedName>
        <fullName evidence="8">Putative glycosyltransferase</fullName>
    </submittedName>
</protein>
<evidence type="ECO:0000259" key="7">
    <source>
        <dbReference type="Pfam" id="PF13579"/>
    </source>
</evidence>
<feature type="region of interest" description="Disordered" evidence="4">
    <location>
        <begin position="373"/>
        <end position="402"/>
    </location>
</feature>
<reference evidence="8 9" key="1">
    <citation type="submission" date="2013-01" db="EMBL/GenBank/DDBJ databases">
        <authorList>
            <person name="Fiebig A."/>
            <person name="Goeker M."/>
            <person name="Klenk H.-P.P."/>
        </authorList>
    </citation>
    <scope>NUCLEOTIDE SEQUENCE [LARGE SCALE GENOMIC DNA]</scope>
    <source>
        <strain evidence="8 9">DSM 24838</strain>
    </source>
</reference>
<evidence type="ECO:0000256" key="4">
    <source>
        <dbReference type="SAM" id="MobiDB-lite"/>
    </source>
</evidence>
<feature type="transmembrane region" description="Helical" evidence="5">
    <location>
        <begin position="1027"/>
        <end position="1047"/>
    </location>
</feature>
<evidence type="ECO:0000313" key="9">
    <source>
        <dbReference type="Proteomes" id="UP000035100"/>
    </source>
</evidence>
<dbReference type="AlphaFoldDB" id="A0A0D0QAE0"/>
<dbReference type="GO" id="GO:0016757">
    <property type="term" value="F:glycosyltransferase activity"/>
    <property type="evidence" value="ECO:0007669"/>
    <property type="project" value="UniProtKB-KW"/>
</dbReference>
<dbReference type="Pfam" id="PF00535">
    <property type="entry name" value="Glycos_transf_2"/>
    <property type="match status" value="2"/>
</dbReference>
<feature type="domain" description="Glycosyltransferase 2-like" evidence="6">
    <location>
        <begin position="784"/>
        <end position="928"/>
    </location>
</feature>
<evidence type="ECO:0000259" key="6">
    <source>
        <dbReference type="Pfam" id="PF00535"/>
    </source>
</evidence>
<comment type="similarity">
    <text evidence="1">Belongs to the glycosyltransferase 2 family.</text>
</comment>
<keyword evidence="5" id="KW-0812">Transmembrane</keyword>
<dbReference type="InterPro" id="IPR028098">
    <property type="entry name" value="Glyco_trans_4-like_N"/>
</dbReference>
<dbReference type="EMBL" id="AONG01000010">
    <property type="protein sequence ID" value="KIQ69287.1"/>
    <property type="molecule type" value="Genomic_DNA"/>
</dbReference>
<evidence type="ECO:0000256" key="2">
    <source>
        <dbReference type="ARBA" id="ARBA00022676"/>
    </source>
</evidence>
<evidence type="ECO:0000256" key="5">
    <source>
        <dbReference type="SAM" id="Phobius"/>
    </source>
</evidence>
<dbReference type="CDD" id="cd02525">
    <property type="entry name" value="Succinoglycan_BP_ExoA"/>
    <property type="match status" value="1"/>
</dbReference>